<dbReference type="EMBL" id="QEAP01000255">
    <property type="protein sequence ID" value="TPX71318.1"/>
    <property type="molecule type" value="Genomic_DNA"/>
</dbReference>
<dbReference type="Gene3D" id="2.40.10.230">
    <property type="entry name" value="Probable tRNA pseudouridine synthase domain"/>
    <property type="match status" value="1"/>
</dbReference>
<name>A0A507F7G9_9FUNG</name>
<reference evidence="10 11" key="1">
    <citation type="journal article" date="2019" name="Sci. Rep.">
        <title>Comparative genomics of chytrid fungi reveal insights into the obligate biotrophic and pathogenic lifestyle of Synchytrium endobioticum.</title>
        <authorList>
            <person name="van de Vossenberg B.T.L.H."/>
            <person name="Warris S."/>
            <person name="Nguyen H.D.T."/>
            <person name="van Gent-Pelzer M.P.E."/>
            <person name="Joly D.L."/>
            <person name="van de Geest H.C."/>
            <person name="Bonants P.J.M."/>
            <person name="Smith D.S."/>
            <person name="Levesque C.A."/>
            <person name="van der Lee T.A.J."/>
        </authorList>
    </citation>
    <scope>NUCLEOTIDE SEQUENCE [LARGE SCALE GENOMIC DNA]</scope>
    <source>
        <strain evidence="10 11">CBS 675.73</strain>
    </source>
</reference>
<evidence type="ECO:0000256" key="9">
    <source>
        <dbReference type="SAM" id="MobiDB-lite"/>
    </source>
</evidence>
<keyword evidence="5" id="KW-0698">rRNA processing</keyword>
<protein>
    <recommendedName>
        <fullName evidence="3">H/ACA ribonucleoprotein complex non-core subunit NAF1</fullName>
    </recommendedName>
</protein>
<dbReference type="InterPro" id="IPR038664">
    <property type="entry name" value="Gar1/Naf1_Cbf5-bd_sf"/>
</dbReference>
<gene>
    <name evidence="10" type="ORF">CcCBS67573_g06224</name>
</gene>
<dbReference type="GO" id="GO:0000493">
    <property type="term" value="P:box H/ACA snoRNP assembly"/>
    <property type="evidence" value="ECO:0007669"/>
    <property type="project" value="InterPro"/>
</dbReference>
<comment type="caution">
    <text evidence="10">The sequence shown here is derived from an EMBL/GenBank/DDBJ whole genome shotgun (WGS) entry which is preliminary data.</text>
</comment>
<dbReference type="Proteomes" id="UP000320333">
    <property type="component" value="Unassembled WGS sequence"/>
</dbReference>
<feature type="region of interest" description="Disordered" evidence="9">
    <location>
        <begin position="554"/>
        <end position="575"/>
    </location>
</feature>
<keyword evidence="11" id="KW-1185">Reference proteome</keyword>
<evidence type="ECO:0000256" key="8">
    <source>
        <dbReference type="ARBA" id="ARBA00023242"/>
    </source>
</evidence>
<proteinExistence type="inferred from homology"/>
<feature type="compositionally biased region" description="Acidic residues" evidence="9">
    <location>
        <begin position="114"/>
        <end position="128"/>
    </location>
</feature>
<feature type="region of interest" description="Disordered" evidence="9">
    <location>
        <begin position="288"/>
        <end position="480"/>
    </location>
</feature>
<dbReference type="Pfam" id="PF04410">
    <property type="entry name" value="Gar1"/>
    <property type="match status" value="1"/>
</dbReference>
<keyword evidence="6" id="KW-0597">Phosphoprotein</keyword>
<accession>A0A507F7G9</accession>
<evidence type="ECO:0000256" key="5">
    <source>
        <dbReference type="ARBA" id="ARBA00022552"/>
    </source>
</evidence>
<dbReference type="GO" id="GO:0005732">
    <property type="term" value="C:sno(s)RNA-containing ribonucleoprotein complex"/>
    <property type="evidence" value="ECO:0007669"/>
    <property type="project" value="InterPro"/>
</dbReference>
<evidence type="ECO:0000256" key="3">
    <source>
        <dbReference type="ARBA" id="ARBA00021438"/>
    </source>
</evidence>
<comment type="similarity">
    <text evidence="2">Belongs to the NAF1 family.</text>
</comment>
<dbReference type="PANTHER" id="PTHR31633">
    <property type="entry name" value="H/ACA RIBONUCLEOPROTEIN COMPLEX NON-CORE SUBUNIT NAF1"/>
    <property type="match status" value="1"/>
</dbReference>
<dbReference type="AlphaFoldDB" id="A0A507F7G9"/>
<feature type="compositionally biased region" description="Polar residues" evidence="9">
    <location>
        <begin position="441"/>
        <end position="452"/>
    </location>
</feature>
<dbReference type="GO" id="GO:0005634">
    <property type="term" value="C:nucleus"/>
    <property type="evidence" value="ECO:0007669"/>
    <property type="project" value="UniProtKB-SubCell"/>
</dbReference>
<dbReference type="GO" id="GO:0001522">
    <property type="term" value="P:pseudouridine synthesis"/>
    <property type="evidence" value="ECO:0007669"/>
    <property type="project" value="InterPro"/>
</dbReference>
<organism evidence="10 11">
    <name type="scientific">Chytriomyces confervae</name>
    <dbReference type="NCBI Taxonomy" id="246404"/>
    <lineage>
        <taxon>Eukaryota</taxon>
        <taxon>Fungi</taxon>
        <taxon>Fungi incertae sedis</taxon>
        <taxon>Chytridiomycota</taxon>
        <taxon>Chytridiomycota incertae sedis</taxon>
        <taxon>Chytridiomycetes</taxon>
        <taxon>Chytridiales</taxon>
        <taxon>Chytriomycetaceae</taxon>
        <taxon>Chytriomyces</taxon>
    </lineage>
</organism>
<dbReference type="InterPro" id="IPR009000">
    <property type="entry name" value="Transl_B-barrel_sf"/>
</dbReference>
<feature type="compositionally biased region" description="Polar residues" evidence="9">
    <location>
        <begin position="335"/>
        <end position="345"/>
    </location>
</feature>
<evidence type="ECO:0000256" key="2">
    <source>
        <dbReference type="ARBA" id="ARBA00009801"/>
    </source>
</evidence>
<feature type="compositionally biased region" description="Acidic residues" evidence="9">
    <location>
        <begin position="288"/>
        <end position="300"/>
    </location>
</feature>
<keyword evidence="7" id="KW-0694">RNA-binding</keyword>
<sequence>MDSFDIYADLDAQAKDSLDDPNEALEKEKWEVGWEHAMAVTQDLLLIQRDILGSDYAAQPANTTDVQSSQTLAVVTEQISAEGDAAAVDAVQAMDTDPDDVAKNNLNDSGSDTSDFEFSSDSDSEESEQESKPNPKRKAVNLDDDDLDEDGPAPVGPLKTKNEMDLPPIEKLDIVIPETADLKEIGEVFALVNNTLVIQSTPIESITLDADSILCTADRKVFGKVFETFGPVKEPMYSVLYSPDVNDVKVEVGDKVFYVSEMAKFVFAAQLKAMKGSDASNFYDEEVADHEREFSDDEQEQEFRAQRKLERKRNAKHNDADDEEDGQVVDDAESFLNQRQNNDSARNNRSTRGSDRGNRGGRGARGGRDTSDAFSRGGGGRGGFHASGPRQYAHDLPSRGNRGGYESHIPSIRRNSSDHNRNHETPPNQNGYENLPRPISAPSNAYQRQTPSAPIHHSLPPKPQSAATQLPQRPTEAPIPGLPAMITQQQMLALMQQQQIQLQRQHQQQLQLATAAMARGLPVHPGIMMMQSPLYGTGGAPSHAVADPMGNTSSQFSTSATGTMNNLRDVQMGEQ</sequence>
<feature type="compositionally biased region" description="Acidic residues" evidence="9">
    <location>
        <begin position="320"/>
        <end position="333"/>
    </location>
</feature>
<evidence type="ECO:0000313" key="11">
    <source>
        <dbReference type="Proteomes" id="UP000320333"/>
    </source>
</evidence>
<dbReference type="OrthoDB" id="21550at2759"/>
<feature type="compositionally biased region" description="Acidic residues" evidence="9">
    <location>
        <begin position="142"/>
        <end position="151"/>
    </location>
</feature>
<evidence type="ECO:0000313" key="10">
    <source>
        <dbReference type="EMBL" id="TPX71318.1"/>
    </source>
</evidence>
<dbReference type="InterPro" id="IPR007504">
    <property type="entry name" value="H/ACA_rnp_Gar1/Naf1"/>
</dbReference>
<dbReference type="STRING" id="246404.A0A507F7G9"/>
<evidence type="ECO:0000256" key="4">
    <source>
        <dbReference type="ARBA" id="ARBA00022517"/>
    </source>
</evidence>
<dbReference type="GO" id="GO:0003723">
    <property type="term" value="F:RNA binding"/>
    <property type="evidence" value="ECO:0007669"/>
    <property type="project" value="UniProtKB-KW"/>
</dbReference>
<feature type="compositionally biased region" description="Basic and acidic residues" evidence="9">
    <location>
        <begin position="415"/>
        <end position="424"/>
    </location>
</feature>
<evidence type="ECO:0000256" key="6">
    <source>
        <dbReference type="ARBA" id="ARBA00022553"/>
    </source>
</evidence>
<keyword evidence="8" id="KW-0539">Nucleus</keyword>
<dbReference type="GO" id="GO:0006364">
    <property type="term" value="P:rRNA processing"/>
    <property type="evidence" value="ECO:0007669"/>
    <property type="project" value="UniProtKB-KW"/>
</dbReference>
<feature type="compositionally biased region" description="Gly residues" evidence="9">
    <location>
        <begin position="376"/>
        <end position="385"/>
    </location>
</feature>
<evidence type="ECO:0000256" key="1">
    <source>
        <dbReference type="ARBA" id="ARBA00004123"/>
    </source>
</evidence>
<dbReference type="SUPFAM" id="SSF50447">
    <property type="entry name" value="Translation proteins"/>
    <property type="match status" value="1"/>
</dbReference>
<evidence type="ECO:0000256" key="7">
    <source>
        <dbReference type="ARBA" id="ARBA00022884"/>
    </source>
</evidence>
<dbReference type="PANTHER" id="PTHR31633:SF1">
    <property type="entry name" value="H_ACA RIBONUCLEOPROTEIN COMPLEX NON-CORE SUBUNIT NAF1"/>
    <property type="match status" value="1"/>
</dbReference>
<dbReference type="InterPro" id="IPR040309">
    <property type="entry name" value="Naf1"/>
</dbReference>
<feature type="region of interest" description="Disordered" evidence="9">
    <location>
        <begin position="97"/>
        <end position="163"/>
    </location>
</feature>
<comment type="subcellular location">
    <subcellularLocation>
        <location evidence="1">Nucleus</location>
    </subcellularLocation>
</comment>
<keyword evidence="4" id="KW-0690">Ribosome biogenesis</keyword>